<feature type="transmembrane region" description="Helical" evidence="14">
    <location>
        <begin position="374"/>
        <end position="393"/>
    </location>
</feature>
<evidence type="ECO:0000313" key="15">
    <source>
        <dbReference type="EMBL" id="WIM97741.1"/>
    </source>
</evidence>
<feature type="transmembrane region" description="Helical" evidence="14">
    <location>
        <begin position="12"/>
        <end position="32"/>
    </location>
</feature>
<dbReference type="InterPro" id="IPR048279">
    <property type="entry name" value="MdtK-like"/>
</dbReference>
<feature type="compositionally biased region" description="Basic and acidic residues" evidence="13">
    <location>
        <begin position="440"/>
        <end position="449"/>
    </location>
</feature>
<dbReference type="Proteomes" id="UP001240150">
    <property type="component" value="Chromosome"/>
</dbReference>
<dbReference type="InterPro" id="IPR050222">
    <property type="entry name" value="MATE_MdtK"/>
</dbReference>
<evidence type="ECO:0000256" key="8">
    <source>
        <dbReference type="ARBA" id="ARBA00022692"/>
    </source>
</evidence>
<organism evidence="15 16">
    <name type="scientific">Actinoplanes oblitus</name>
    <dbReference type="NCBI Taxonomy" id="3040509"/>
    <lineage>
        <taxon>Bacteria</taxon>
        <taxon>Bacillati</taxon>
        <taxon>Actinomycetota</taxon>
        <taxon>Actinomycetes</taxon>
        <taxon>Micromonosporales</taxon>
        <taxon>Micromonosporaceae</taxon>
        <taxon>Actinoplanes</taxon>
    </lineage>
</organism>
<evidence type="ECO:0000256" key="2">
    <source>
        <dbReference type="ARBA" id="ARBA00004651"/>
    </source>
</evidence>
<feature type="transmembrane region" description="Helical" evidence="14">
    <location>
        <begin position="245"/>
        <end position="270"/>
    </location>
</feature>
<comment type="subcellular location">
    <subcellularLocation>
        <location evidence="2">Cell membrane</location>
        <topology evidence="2">Multi-pass membrane protein</topology>
    </subcellularLocation>
</comment>
<reference evidence="15 16" key="1">
    <citation type="submission" date="2023-06" db="EMBL/GenBank/DDBJ databases">
        <authorList>
            <person name="Yushchuk O."/>
            <person name="Binda E."/>
            <person name="Ruckert-Reed C."/>
            <person name="Fedorenko V."/>
            <person name="Kalinowski J."/>
            <person name="Marinelli F."/>
        </authorList>
    </citation>
    <scope>NUCLEOTIDE SEQUENCE [LARGE SCALE GENOMIC DNA]</scope>
    <source>
        <strain evidence="15 16">NRRL 3884</strain>
    </source>
</reference>
<name>A0ABY8WL46_9ACTN</name>
<keyword evidence="11 14" id="KW-0472">Membrane</keyword>
<dbReference type="RefSeq" id="WP_284919136.1">
    <property type="nucleotide sequence ID" value="NZ_CP126980.1"/>
</dbReference>
<feature type="transmembrane region" description="Helical" evidence="14">
    <location>
        <begin position="305"/>
        <end position="328"/>
    </location>
</feature>
<feature type="transmembrane region" description="Helical" evidence="14">
    <location>
        <begin position="399"/>
        <end position="420"/>
    </location>
</feature>
<keyword evidence="10" id="KW-0406">Ion transport</keyword>
<evidence type="ECO:0000256" key="12">
    <source>
        <dbReference type="ARBA" id="ARBA00031636"/>
    </source>
</evidence>
<evidence type="ECO:0000256" key="7">
    <source>
        <dbReference type="ARBA" id="ARBA00022475"/>
    </source>
</evidence>
<comment type="similarity">
    <text evidence="3">Belongs to the multi antimicrobial extrusion (MATE) (TC 2.A.66.1) family.</text>
</comment>
<comment type="function">
    <text evidence="1">Multidrug efflux pump.</text>
</comment>
<evidence type="ECO:0000256" key="3">
    <source>
        <dbReference type="ARBA" id="ARBA00010199"/>
    </source>
</evidence>
<feature type="transmembrane region" description="Helical" evidence="14">
    <location>
        <begin position="125"/>
        <end position="147"/>
    </location>
</feature>
<dbReference type="PANTHER" id="PTHR43298">
    <property type="entry name" value="MULTIDRUG RESISTANCE PROTEIN NORM-RELATED"/>
    <property type="match status" value="1"/>
</dbReference>
<gene>
    <name evidence="15" type="ORF">ACTOB_001291</name>
</gene>
<evidence type="ECO:0000256" key="10">
    <source>
        <dbReference type="ARBA" id="ARBA00023065"/>
    </source>
</evidence>
<dbReference type="EMBL" id="CP126980">
    <property type="protein sequence ID" value="WIM97741.1"/>
    <property type="molecule type" value="Genomic_DNA"/>
</dbReference>
<keyword evidence="16" id="KW-1185">Reference proteome</keyword>
<keyword evidence="7" id="KW-1003">Cell membrane</keyword>
<feature type="transmembrane region" description="Helical" evidence="14">
    <location>
        <begin position="183"/>
        <end position="208"/>
    </location>
</feature>
<keyword evidence="8 14" id="KW-0812">Transmembrane</keyword>
<evidence type="ECO:0000313" key="16">
    <source>
        <dbReference type="Proteomes" id="UP001240150"/>
    </source>
</evidence>
<feature type="transmembrane region" description="Helical" evidence="14">
    <location>
        <begin position="220"/>
        <end position="239"/>
    </location>
</feature>
<proteinExistence type="inferred from homology"/>
<feature type="transmembrane region" description="Helical" evidence="14">
    <location>
        <begin position="348"/>
        <end position="367"/>
    </location>
</feature>
<dbReference type="Pfam" id="PF01554">
    <property type="entry name" value="MatE"/>
    <property type="match status" value="2"/>
</dbReference>
<evidence type="ECO:0000256" key="9">
    <source>
        <dbReference type="ARBA" id="ARBA00022989"/>
    </source>
</evidence>
<evidence type="ECO:0000256" key="1">
    <source>
        <dbReference type="ARBA" id="ARBA00003408"/>
    </source>
</evidence>
<evidence type="ECO:0000256" key="4">
    <source>
        <dbReference type="ARBA" id="ARBA00020268"/>
    </source>
</evidence>
<accession>A0ABY8WL46</accession>
<dbReference type="PIRSF" id="PIRSF006603">
    <property type="entry name" value="DinF"/>
    <property type="match status" value="1"/>
</dbReference>
<evidence type="ECO:0000256" key="5">
    <source>
        <dbReference type="ARBA" id="ARBA00022448"/>
    </source>
</evidence>
<protein>
    <recommendedName>
        <fullName evidence="4">Probable multidrug resistance protein NorM</fullName>
    </recommendedName>
    <alternativeName>
        <fullName evidence="12">Multidrug-efflux transporter</fullName>
    </alternativeName>
</protein>
<keyword evidence="5" id="KW-0813">Transport</keyword>
<evidence type="ECO:0000256" key="6">
    <source>
        <dbReference type="ARBA" id="ARBA00022449"/>
    </source>
</evidence>
<feature type="transmembrane region" description="Helical" evidence="14">
    <location>
        <begin position="82"/>
        <end position="105"/>
    </location>
</feature>
<feature type="transmembrane region" description="Helical" evidence="14">
    <location>
        <begin position="159"/>
        <end position="177"/>
    </location>
</feature>
<keyword evidence="9 14" id="KW-1133">Transmembrane helix</keyword>
<evidence type="ECO:0000256" key="13">
    <source>
        <dbReference type="SAM" id="MobiDB-lite"/>
    </source>
</evidence>
<feature type="region of interest" description="Disordered" evidence="13">
    <location>
        <begin position="428"/>
        <end position="449"/>
    </location>
</feature>
<sequence length="449" mass="45909">MDHRKSLVRLAVPNYVALLSGVLTGIVDVAWVARLGPAPVAAVAVATGVENALLGIVLLINGGVTVRLAAAHGTGDRLAARSVIRAGWSLYALITPLVVAAGLALRQPLAGAFLDDPAAARLAAGYLTVLFPGVAIFYAQQVVDAIFAGRGDTRTPMRLALVANTLILVIDPLLIYGTGPLPALGVTGAALATVLGRIAALLTGLFLLRRSGRSPGPGRGGAVGAVLRTGAPIAGDFLVRMSGSLALLAVVGHSGVAAVAAYGIGLKVLYFATMAFYAIRNAATIHAPRTLAVHPEQRPAIGRQVLALALLTGAAASALFALLAPLIMRGFTGDHEVVAVGVLFLRCVGGYLTPIAAVIAVAGFLMAAGRGPALFAVTVAGTATQTALAWWLPTRLNLPGVWLAMSLAAVLQLALVLWLAQPLPATRGRPQPGVDTSPPGKDRRASPRR</sequence>
<dbReference type="InterPro" id="IPR002528">
    <property type="entry name" value="MATE_fam"/>
</dbReference>
<evidence type="ECO:0000256" key="11">
    <source>
        <dbReference type="ARBA" id="ARBA00023136"/>
    </source>
</evidence>
<evidence type="ECO:0000256" key="14">
    <source>
        <dbReference type="SAM" id="Phobius"/>
    </source>
</evidence>
<dbReference type="PANTHER" id="PTHR43298:SF2">
    <property type="entry name" value="FMN_FAD EXPORTER YEEO-RELATED"/>
    <property type="match status" value="1"/>
</dbReference>
<keyword evidence="6" id="KW-0050">Antiport</keyword>